<keyword evidence="1" id="KW-0472">Membrane</keyword>
<evidence type="ECO:0000313" key="3">
    <source>
        <dbReference type="Proteomes" id="UP000584824"/>
    </source>
</evidence>
<dbReference type="RefSeq" id="WP_306414082.1">
    <property type="nucleotide sequence ID" value="NZ_JACIDU010000018.1"/>
</dbReference>
<accession>A0A7W6P2V1</accession>
<keyword evidence="1" id="KW-0812">Transmembrane</keyword>
<organism evidence="2 3">
    <name type="scientific">Allorhizobium borbori</name>
    <dbReference type="NCBI Taxonomy" id="485907"/>
    <lineage>
        <taxon>Bacteria</taxon>
        <taxon>Pseudomonadati</taxon>
        <taxon>Pseudomonadota</taxon>
        <taxon>Alphaproteobacteria</taxon>
        <taxon>Hyphomicrobiales</taxon>
        <taxon>Rhizobiaceae</taxon>
        <taxon>Rhizobium/Agrobacterium group</taxon>
        <taxon>Allorhizobium</taxon>
    </lineage>
</organism>
<dbReference type="Proteomes" id="UP000584824">
    <property type="component" value="Unassembled WGS sequence"/>
</dbReference>
<dbReference type="AlphaFoldDB" id="A0A7W6P2V1"/>
<evidence type="ECO:0008006" key="4">
    <source>
        <dbReference type="Google" id="ProtNLM"/>
    </source>
</evidence>
<dbReference type="Pfam" id="PF13687">
    <property type="entry name" value="DUF4153"/>
    <property type="match status" value="1"/>
</dbReference>
<feature type="transmembrane region" description="Helical" evidence="1">
    <location>
        <begin position="241"/>
        <end position="264"/>
    </location>
</feature>
<feature type="transmembrane region" description="Helical" evidence="1">
    <location>
        <begin position="202"/>
        <end position="220"/>
    </location>
</feature>
<feature type="transmembrane region" description="Helical" evidence="1">
    <location>
        <begin position="91"/>
        <end position="111"/>
    </location>
</feature>
<feature type="transmembrane region" description="Helical" evidence="1">
    <location>
        <begin position="314"/>
        <end position="336"/>
    </location>
</feature>
<keyword evidence="1" id="KW-1133">Transmembrane helix</keyword>
<comment type="caution">
    <text evidence="2">The sequence shown here is derived from an EMBL/GenBank/DDBJ whole genome shotgun (WGS) entry which is preliminary data.</text>
</comment>
<feature type="transmembrane region" description="Helical" evidence="1">
    <location>
        <begin position="377"/>
        <end position="397"/>
    </location>
</feature>
<gene>
    <name evidence="2" type="ORF">GGQ66_003804</name>
</gene>
<dbReference type="EMBL" id="JACIDU010000018">
    <property type="protein sequence ID" value="MBB4105217.1"/>
    <property type="molecule type" value="Genomic_DNA"/>
</dbReference>
<feature type="transmembrane region" description="Helical" evidence="1">
    <location>
        <begin position="348"/>
        <end position="370"/>
    </location>
</feature>
<keyword evidence="3" id="KW-1185">Reference proteome</keyword>
<feature type="transmembrane region" description="Helical" evidence="1">
    <location>
        <begin position="284"/>
        <end position="302"/>
    </location>
</feature>
<protein>
    <recommendedName>
        <fullName evidence="4">DUF4173 domain-containing protein</fullName>
    </recommendedName>
</protein>
<reference evidence="2 3" key="1">
    <citation type="submission" date="2020-08" db="EMBL/GenBank/DDBJ databases">
        <title>Genomic Encyclopedia of Type Strains, Phase IV (KMG-IV): sequencing the most valuable type-strain genomes for metagenomic binning, comparative biology and taxonomic classification.</title>
        <authorList>
            <person name="Goeker M."/>
        </authorList>
    </citation>
    <scope>NUCLEOTIDE SEQUENCE [LARGE SCALE GENOMIC DNA]</scope>
    <source>
        <strain evidence="2 3">DSM 26385</strain>
    </source>
</reference>
<proteinExistence type="predicted"/>
<name>A0A7W6P2V1_9HYPH</name>
<evidence type="ECO:0000256" key="1">
    <source>
        <dbReference type="SAM" id="Phobius"/>
    </source>
</evidence>
<evidence type="ECO:0000313" key="2">
    <source>
        <dbReference type="EMBL" id="MBB4105217.1"/>
    </source>
</evidence>
<dbReference type="InterPro" id="IPR025291">
    <property type="entry name" value="DUF4153"/>
</dbReference>
<feature type="transmembrane region" description="Helical" evidence="1">
    <location>
        <begin position="160"/>
        <end position="182"/>
    </location>
</feature>
<sequence>MTMSSSTSSRRPLTPGQSRRLRLLALLFLIISADVLLLGLQPGINLFVFANLVSAVLLIVARAHLSRLQQAGCLLLSLAATTPLLEQASWMGIAIALAALAVVALAAAGLMPRQRTRIPAAILRFFLAIPGRVRRAPSHVMGRGRQQVTSSHLWSQIKAWIIPVGLACGFLTLFSIANPMIGILFDHLSFDLLLRLFDLDRIGLWIVVGVLGGALLRPHLQHITIRRRCDASLNVLFGEAMLLRSLALFNVVFALQTGLDLTYLWGGAELPAHMSYARYAHRGAYPLIVTALLAAVFVLAAMRPGGPGSRSRLIRGLVYLWIAQNVLLCLSAMLRLDLYVEIYSLTELRLAAGIWMGLVATGLLLILLRIRFNQSNAWLVSLSSIALATVLFVSALADLPAFIARFNVEHSREISGKGLPLDLFYLRELGPSALPALDTYIAAVETMAGPQRDLARDIRSRLAYAALRRPDDWRSWTFRKARQNAYILLTAPVAR</sequence>
<feature type="transmembrane region" description="Helical" evidence="1">
    <location>
        <begin position="21"/>
        <end position="38"/>
    </location>
</feature>